<sequence length="228" mass="25475">MKLLITGIGSGLGKALAEEALKRGYEVYALSRHMPQELTGKVKFVKADLRELERVYQRLQKLLEGTSSLDLVILNAGILGEFGDMHEVPLHRFQEVMNVNVWANKVILDSLMAMGIRVESIVGISSGASVNCNRGWNAYALSKASLNCLLKLYSREMEGTHIIALAPGLVLTPMLEEVMKQDSERFPSVKRIIESPKKTPEETAKLIFESLPKLREFESGSYIDLRKI</sequence>
<proteinExistence type="inferred from homology"/>
<comment type="similarity">
    <text evidence="1">Belongs to the short-chain dehydrogenases/reductases (SDR) family.</text>
</comment>
<dbReference type="InterPro" id="IPR002347">
    <property type="entry name" value="SDR_fam"/>
</dbReference>
<dbReference type="Gene3D" id="3.40.50.720">
    <property type="entry name" value="NAD(P)-binding Rossmann-like Domain"/>
    <property type="match status" value="1"/>
</dbReference>
<dbReference type="Pfam" id="PF00106">
    <property type="entry name" value="adh_short"/>
    <property type="match status" value="1"/>
</dbReference>
<dbReference type="SUPFAM" id="SSF51735">
    <property type="entry name" value="NAD(P)-binding Rossmann-fold domains"/>
    <property type="match status" value="1"/>
</dbReference>
<evidence type="ECO:0000313" key="4">
    <source>
        <dbReference type="EMBL" id="RLJ71057.1"/>
    </source>
</evidence>
<dbReference type="PANTHER" id="PTHR43639:SF1">
    <property type="entry name" value="SHORT-CHAIN DEHYDROGENASE_REDUCTASE FAMILY PROTEIN"/>
    <property type="match status" value="1"/>
</dbReference>
<reference evidence="4 5" key="1">
    <citation type="submission" date="2018-10" db="EMBL/GenBank/DDBJ databases">
        <title>Genomic Encyclopedia of Archaeal and Bacterial Type Strains, Phase II (KMG-II): from individual species to whole genera.</title>
        <authorList>
            <person name="Goeker M."/>
        </authorList>
    </citation>
    <scope>NUCLEOTIDE SEQUENCE [LARGE SCALE GENOMIC DNA]</scope>
    <source>
        <strain evidence="4 5">DSM 16510</strain>
    </source>
</reference>
<keyword evidence="3" id="KW-0175">Coiled coil</keyword>
<feature type="coiled-coil region" evidence="3">
    <location>
        <begin position="42"/>
        <end position="69"/>
    </location>
</feature>
<accession>A0A497XQ03</accession>
<evidence type="ECO:0000256" key="3">
    <source>
        <dbReference type="SAM" id="Coils"/>
    </source>
</evidence>
<organism evidence="4 5">
    <name type="scientific">Hydrogenivirga caldilitoris</name>
    <dbReference type="NCBI Taxonomy" id="246264"/>
    <lineage>
        <taxon>Bacteria</taxon>
        <taxon>Pseudomonadati</taxon>
        <taxon>Aquificota</taxon>
        <taxon>Aquificia</taxon>
        <taxon>Aquificales</taxon>
        <taxon>Aquificaceae</taxon>
        <taxon>Hydrogenivirga</taxon>
    </lineage>
</organism>
<keyword evidence="2" id="KW-0560">Oxidoreductase</keyword>
<dbReference type="PRINTS" id="PR00081">
    <property type="entry name" value="GDHRDH"/>
</dbReference>
<dbReference type="OrthoDB" id="5786478at2"/>
<dbReference type="PANTHER" id="PTHR43639">
    <property type="entry name" value="OXIDOREDUCTASE, SHORT-CHAIN DEHYDROGENASE/REDUCTASE FAMILY (AFU_ORTHOLOGUE AFUA_5G02870)"/>
    <property type="match status" value="1"/>
</dbReference>
<protein>
    <submittedName>
        <fullName evidence="4">Alcohol dehydrogenase</fullName>
    </submittedName>
</protein>
<comment type="caution">
    <text evidence="4">The sequence shown here is derived from an EMBL/GenBank/DDBJ whole genome shotgun (WGS) entry which is preliminary data.</text>
</comment>
<dbReference type="Proteomes" id="UP000267841">
    <property type="component" value="Unassembled WGS sequence"/>
</dbReference>
<keyword evidence="5" id="KW-1185">Reference proteome</keyword>
<dbReference type="RefSeq" id="WP_121011820.1">
    <property type="nucleotide sequence ID" value="NZ_RCCJ01000001.1"/>
</dbReference>
<dbReference type="GO" id="GO:0016491">
    <property type="term" value="F:oxidoreductase activity"/>
    <property type="evidence" value="ECO:0007669"/>
    <property type="project" value="UniProtKB-KW"/>
</dbReference>
<dbReference type="EMBL" id="RCCJ01000001">
    <property type="protein sequence ID" value="RLJ71057.1"/>
    <property type="molecule type" value="Genomic_DNA"/>
</dbReference>
<evidence type="ECO:0000256" key="1">
    <source>
        <dbReference type="ARBA" id="ARBA00006484"/>
    </source>
</evidence>
<evidence type="ECO:0000313" key="5">
    <source>
        <dbReference type="Proteomes" id="UP000267841"/>
    </source>
</evidence>
<dbReference type="AlphaFoldDB" id="A0A497XQ03"/>
<name>A0A497XQ03_9AQUI</name>
<dbReference type="InterPro" id="IPR036291">
    <property type="entry name" value="NAD(P)-bd_dom_sf"/>
</dbReference>
<gene>
    <name evidence="4" type="ORF">BCF55_1349</name>
</gene>
<evidence type="ECO:0000256" key="2">
    <source>
        <dbReference type="ARBA" id="ARBA00023002"/>
    </source>
</evidence>